<dbReference type="Pfam" id="PF13426">
    <property type="entry name" value="PAS_9"/>
    <property type="match status" value="1"/>
</dbReference>
<dbReference type="PROSITE" id="PS50883">
    <property type="entry name" value="EAL"/>
    <property type="match status" value="1"/>
</dbReference>
<accession>A0A2A2FCB4</accession>
<dbReference type="InterPro" id="IPR052155">
    <property type="entry name" value="Biofilm_reg_signaling"/>
</dbReference>
<dbReference type="CDD" id="cd01949">
    <property type="entry name" value="GGDEF"/>
    <property type="match status" value="1"/>
</dbReference>
<gene>
    <name evidence="5" type="ORF">CK501_03695</name>
</gene>
<dbReference type="InterPro" id="IPR035919">
    <property type="entry name" value="EAL_sf"/>
</dbReference>
<dbReference type="InterPro" id="IPR013656">
    <property type="entry name" value="PAS_4"/>
</dbReference>
<dbReference type="RefSeq" id="WP_095616353.1">
    <property type="nucleotide sequence ID" value="NZ_NSKD01000001.1"/>
</dbReference>
<dbReference type="PROSITE" id="PS50887">
    <property type="entry name" value="GGDEF"/>
    <property type="match status" value="1"/>
</dbReference>
<dbReference type="SUPFAM" id="SSF55073">
    <property type="entry name" value="Nucleotide cyclase"/>
    <property type="match status" value="1"/>
</dbReference>
<dbReference type="InterPro" id="IPR035965">
    <property type="entry name" value="PAS-like_dom_sf"/>
</dbReference>
<dbReference type="CDD" id="cd01948">
    <property type="entry name" value="EAL"/>
    <property type="match status" value="1"/>
</dbReference>
<organism evidence="5 6">
    <name type="scientific">Halovibrio salipaludis</name>
    <dbReference type="NCBI Taxonomy" id="2032626"/>
    <lineage>
        <taxon>Bacteria</taxon>
        <taxon>Pseudomonadati</taxon>
        <taxon>Pseudomonadota</taxon>
        <taxon>Gammaproteobacteria</taxon>
        <taxon>Oceanospirillales</taxon>
        <taxon>Halomonadaceae</taxon>
        <taxon>Halovibrio</taxon>
    </lineage>
</organism>
<comment type="caution">
    <text evidence="5">The sequence shown here is derived from an EMBL/GenBank/DDBJ whole genome shotgun (WGS) entry which is preliminary data.</text>
</comment>
<dbReference type="InterPro" id="IPR000014">
    <property type="entry name" value="PAS"/>
</dbReference>
<dbReference type="Pfam" id="PF08448">
    <property type="entry name" value="PAS_4"/>
    <property type="match status" value="1"/>
</dbReference>
<sequence>MREYLIKRVRTEPGSSANAEPASLQVDDDGVIQAADDAAEALFGYGILEMQGLPMQELVASREDNPLMPPLNDALEQGQSALITVRHASGYFFSINLRRSTSDATASTDEAMRIRPRQATPLDTRVFRLAEQSGGLGIWELDPDFNRLHWSEGLYHLLDLPPGNQLDPEHVLFYFQEHQSQVRRAILQCLRQGEPFSMEVPVLTANQNHRWLRLTGRSLDDSGKRRLIAGSAVDITARRADAHSAQVWKYRTESVLAASNDLIVIMNPELEIVAVNQAYNDAFQAAFGVMPNVGDQLTDLLADYPEERRLYARLWERAMSQEGFCIEMPLAQSEEQQTVYEIQFNRIFSPGGELLGAAQVARDKRVSQLDGEDHVHYLNRHDPLTGLLNRREILQRLHRALSLQREAGTPHALVHLDLDGFSTLNARFGSGGCDRYLRELSSMMSGRLRQRDAIARVASDQFVIILDNCGTEEAVKVCHSLRDAVSAFGFEWRGDTIQTTVSAGLLPLHLVSDESPEQCLTLAADLCETAKATGPSSLNLYRTGAEGGDETATREDLAQLMYAITTDAIELHFQALRPIASATWGDHVEVLARLYREPDDQGRRAEELWRPASFMPLAERFDLGYALDRRVIARALAWLEENPLMQPRLKMISFNLSASSLLDTSFADEVAHQIEASSFEATSFCFEIREAHACRYPDEARRSAEALRAAGCRIALDAAGVSGRTHNLIGDLGVSIVKLDESLVHDLADNPLQVIMVEAIHRMALLCEAVTVAPFIEDDATLRKVRELGLHFGQGYRLTSPELLDQLAPPSRPGSRGGFFRARN</sequence>
<evidence type="ECO:0000259" key="2">
    <source>
        <dbReference type="PROSITE" id="PS50112"/>
    </source>
</evidence>
<name>A0A2A2FCB4_9GAMM</name>
<dbReference type="EMBL" id="NSKD01000001">
    <property type="protein sequence ID" value="PAU82259.1"/>
    <property type="molecule type" value="Genomic_DNA"/>
</dbReference>
<dbReference type="CDD" id="cd00130">
    <property type="entry name" value="PAS"/>
    <property type="match status" value="1"/>
</dbReference>
<dbReference type="SMART" id="SM00052">
    <property type="entry name" value="EAL"/>
    <property type="match status" value="1"/>
</dbReference>
<dbReference type="InterPro" id="IPR029787">
    <property type="entry name" value="Nucleotide_cyclase"/>
</dbReference>
<dbReference type="SUPFAM" id="SSF55785">
    <property type="entry name" value="PYP-like sensor domain (PAS domain)"/>
    <property type="match status" value="3"/>
</dbReference>
<proteinExistence type="predicted"/>
<dbReference type="InterPro" id="IPR000160">
    <property type="entry name" value="GGDEF_dom"/>
</dbReference>
<dbReference type="InterPro" id="IPR001633">
    <property type="entry name" value="EAL_dom"/>
</dbReference>
<dbReference type="PROSITE" id="PS50112">
    <property type="entry name" value="PAS"/>
    <property type="match status" value="1"/>
</dbReference>
<dbReference type="InterPro" id="IPR043128">
    <property type="entry name" value="Rev_trsase/Diguanyl_cyclase"/>
</dbReference>
<dbReference type="PANTHER" id="PTHR44757">
    <property type="entry name" value="DIGUANYLATE CYCLASE DGCP"/>
    <property type="match status" value="1"/>
</dbReference>
<feature type="domain" description="EAL" evidence="3">
    <location>
        <begin position="553"/>
        <end position="815"/>
    </location>
</feature>
<dbReference type="Gene3D" id="3.20.20.450">
    <property type="entry name" value="EAL domain"/>
    <property type="match status" value="1"/>
</dbReference>
<reference evidence="5 6" key="1">
    <citation type="submission" date="2017-08" db="EMBL/GenBank/DDBJ databases">
        <title>Halovibrio sewagensis sp. nov., isolated from wastewater of high salinity.</title>
        <authorList>
            <person name="Dong X."/>
            <person name="Zhang G."/>
        </authorList>
    </citation>
    <scope>NUCLEOTIDE SEQUENCE [LARGE SCALE GENOMIC DNA]</scope>
    <source>
        <strain evidence="5 6">YL5-2</strain>
    </source>
</reference>
<dbReference type="Gene3D" id="3.30.450.20">
    <property type="entry name" value="PAS domain"/>
    <property type="match status" value="3"/>
</dbReference>
<dbReference type="InterPro" id="IPR013655">
    <property type="entry name" value="PAS_fold_3"/>
</dbReference>
<feature type="domain" description="PAS" evidence="2">
    <location>
        <begin position="26"/>
        <end position="78"/>
    </location>
</feature>
<dbReference type="SUPFAM" id="SSF141868">
    <property type="entry name" value="EAL domain-like"/>
    <property type="match status" value="1"/>
</dbReference>
<dbReference type="AlphaFoldDB" id="A0A2A2FCB4"/>
<dbReference type="NCBIfam" id="TIGR00254">
    <property type="entry name" value="GGDEF"/>
    <property type="match status" value="1"/>
</dbReference>
<protein>
    <submittedName>
        <fullName evidence="5">GGDEF domain-containing protein</fullName>
    </submittedName>
</protein>
<dbReference type="OrthoDB" id="9787514at2"/>
<evidence type="ECO:0000259" key="4">
    <source>
        <dbReference type="PROSITE" id="PS50887"/>
    </source>
</evidence>
<evidence type="ECO:0000313" key="5">
    <source>
        <dbReference type="EMBL" id="PAU82259.1"/>
    </source>
</evidence>
<dbReference type="Gene3D" id="3.30.70.270">
    <property type="match status" value="1"/>
</dbReference>
<dbReference type="PANTHER" id="PTHR44757:SF2">
    <property type="entry name" value="BIOFILM ARCHITECTURE MAINTENANCE PROTEIN MBAA"/>
    <property type="match status" value="1"/>
</dbReference>
<feature type="region of interest" description="Disordered" evidence="1">
    <location>
        <begin position="804"/>
        <end position="824"/>
    </location>
</feature>
<dbReference type="Pfam" id="PF00563">
    <property type="entry name" value="EAL"/>
    <property type="match status" value="1"/>
</dbReference>
<dbReference type="Pfam" id="PF00990">
    <property type="entry name" value="GGDEF"/>
    <property type="match status" value="1"/>
</dbReference>
<keyword evidence="6" id="KW-1185">Reference proteome</keyword>
<dbReference type="Proteomes" id="UP000218896">
    <property type="component" value="Unassembled WGS sequence"/>
</dbReference>
<evidence type="ECO:0000259" key="3">
    <source>
        <dbReference type="PROSITE" id="PS50883"/>
    </source>
</evidence>
<evidence type="ECO:0000256" key="1">
    <source>
        <dbReference type="SAM" id="MobiDB-lite"/>
    </source>
</evidence>
<feature type="domain" description="GGDEF" evidence="4">
    <location>
        <begin position="409"/>
        <end position="543"/>
    </location>
</feature>
<dbReference type="Pfam" id="PF08447">
    <property type="entry name" value="PAS_3"/>
    <property type="match status" value="1"/>
</dbReference>
<dbReference type="SMART" id="SM00267">
    <property type="entry name" value="GGDEF"/>
    <property type="match status" value="1"/>
</dbReference>
<evidence type="ECO:0000313" key="6">
    <source>
        <dbReference type="Proteomes" id="UP000218896"/>
    </source>
</evidence>